<accession>D2GTW9</accession>
<evidence type="ECO:0000256" key="4">
    <source>
        <dbReference type="SAM" id="SignalP"/>
    </source>
</evidence>
<reference evidence="6" key="1">
    <citation type="journal article" date="2010" name="Nature">
        <title>The sequence and de novo assembly of the giant panda genome.</title>
        <authorList>
            <person name="Li R."/>
            <person name="Fan W."/>
            <person name="Tian G."/>
            <person name="Zhu H."/>
            <person name="He L."/>
            <person name="Cai J."/>
            <person name="Huang Q."/>
            <person name="Cai Q."/>
            <person name="Li B."/>
            <person name="Bai Y."/>
            <person name="Zhang Z."/>
            <person name="Zhang Y."/>
            <person name="Wang W."/>
            <person name="Li J."/>
            <person name="Wei F."/>
            <person name="Li H."/>
            <person name="Jian M."/>
            <person name="Li J."/>
            <person name="Zhang Z."/>
            <person name="Nielsen R."/>
            <person name="Li D."/>
            <person name="Gu W."/>
            <person name="Yang Z."/>
            <person name="Xuan Z."/>
            <person name="Ryder O.A."/>
            <person name="Leung F.C."/>
            <person name="Zhou Y."/>
            <person name="Cao J."/>
            <person name="Sun X."/>
            <person name="Fu Y."/>
            <person name="Fang X."/>
            <person name="Guo X."/>
            <person name="Wang B."/>
            <person name="Hou R."/>
            <person name="Shen F."/>
            <person name="Mu B."/>
            <person name="Ni P."/>
            <person name="Lin R."/>
            <person name="Qian W."/>
            <person name="Wang G."/>
            <person name="Yu C."/>
            <person name="Nie W."/>
            <person name="Wang J."/>
            <person name="Wu Z."/>
            <person name="Liang H."/>
            <person name="Min J."/>
            <person name="Wu Q."/>
            <person name="Cheng S."/>
            <person name="Ruan J."/>
            <person name="Wang M."/>
            <person name="Shi Z."/>
            <person name="Wen M."/>
            <person name="Liu B."/>
            <person name="Ren X."/>
            <person name="Zheng H."/>
            <person name="Dong D."/>
            <person name="Cook K."/>
            <person name="Shan G."/>
            <person name="Zhang H."/>
            <person name="Kosiol C."/>
            <person name="Xie X."/>
            <person name="Lu Z."/>
            <person name="Zheng H."/>
            <person name="Li Y."/>
            <person name="Steiner C.C."/>
            <person name="Lam T.T."/>
            <person name="Lin S."/>
            <person name="Zhang Q."/>
            <person name="Li G."/>
            <person name="Tian J."/>
            <person name="Gong T."/>
            <person name="Liu H."/>
            <person name="Zhang D."/>
            <person name="Fang L."/>
            <person name="Ye C."/>
            <person name="Zhang J."/>
            <person name="Hu W."/>
            <person name="Xu A."/>
            <person name="Ren Y."/>
            <person name="Zhang G."/>
            <person name="Bruford M.W."/>
            <person name="Li Q."/>
            <person name="Ma L."/>
            <person name="Guo Y."/>
            <person name="An N."/>
            <person name="Hu Y."/>
            <person name="Zheng Y."/>
            <person name="Shi Y."/>
            <person name="Li Z."/>
            <person name="Liu Q."/>
            <person name="Chen Y."/>
            <person name="Zhao J."/>
            <person name="Qu N."/>
            <person name="Zhao S."/>
            <person name="Tian F."/>
            <person name="Wang X."/>
            <person name="Wang H."/>
            <person name="Xu L."/>
            <person name="Liu X."/>
            <person name="Vinar T."/>
            <person name="Wang Y."/>
            <person name="Lam T.W."/>
            <person name="Yiu S.M."/>
            <person name="Liu S."/>
            <person name="Zhang H."/>
            <person name="Li D."/>
            <person name="Huang Y."/>
            <person name="Wang X."/>
            <person name="Yang G."/>
            <person name="Jiang Z."/>
            <person name="Wang J."/>
            <person name="Qin N."/>
            <person name="Li L."/>
            <person name="Li J."/>
            <person name="Bolund L."/>
            <person name="Kristiansen K."/>
            <person name="Wong G.K."/>
            <person name="Olson M."/>
            <person name="Zhang X."/>
            <person name="Li S."/>
            <person name="Yang H."/>
            <person name="Wang J."/>
            <person name="Wang J."/>
        </authorList>
    </citation>
    <scope>NUCLEOTIDE SEQUENCE [LARGE SCALE GENOMIC DNA]</scope>
</reference>
<dbReference type="InterPro" id="IPR036048">
    <property type="entry name" value="Interleukin_8-like_sf"/>
</dbReference>
<name>D2GTW9_AILME</name>
<keyword evidence="1" id="KW-0145">Chemotaxis</keyword>
<feature type="domain" description="Chemokine interleukin-8-like" evidence="5">
    <location>
        <begin position="35"/>
        <end position="66"/>
    </location>
</feature>
<dbReference type="Pfam" id="PF00048">
    <property type="entry name" value="IL8"/>
    <property type="match status" value="2"/>
</dbReference>
<sequence length="180" mass="20145">MASLKTPLLAALVFLALILQATEAGPYGANVEDSICCREYFRHPLPLRMLKFFYWTSDSCRRPGVRELERGERGPGGGPEPLRSSQRHLESSPAPWELFEAAHSSPESTELPESVCHGQAARSDSEHSGVTSVTRVAFLGGLRAFAFCRWKNSFLTVKDREICADPRMPWVKKILQKLDQ</sequence>
<keyword evidence="4" id="KW-0732">Signal</keyword>
<dbReference type="GO" id="GO:0008009">
    <property type="term" value="F:chemokine activity"/>
    <property type="evidence" value="ECO:0007669"/>
    <property type="project" value="InterPro"/>
</dbReference>
<dbReference type="EMBL" id="GL192338">
    <property type="protein sequence ID" value="EFB22225.1"/>
    <property type="molecule type" value="Genomic_DNA"/>
</dbReference>
<proteinExistence type="predicted"/>
<dbReference type="SUPFAM" id="SSF54117">
    <property type="entry name" value="Interleukin 8-like chemokines"/>
    <property type="match status" value="2"/>
</dbReference>
<gene>
    <name evidence="6" type="ORF">PANDA_000033</name>
</gene>
<dbReference type="InParanoid" id="D2GTW9"/>
<evidence type="ECO:0000256" key="2">
    <source>
        <dbReference type="ARBA" id="ARBA00022514"/>
    </source>
</evidence>
<evidence type="ECO:0000256" key="3">
    <source>
        <dbReference type="SAM" id="MobiDB-lite"/>
    </source>
</evidence>
<feature type="domain" description="Chemokine interleukin-8-like" evidence="5">
    <location>
        <begin position="154"/>
        <end position="178"/>
    </location>
</feature>
<dbReference type="AlphaFoldDB" id="D2GTW9"/>
<feature type="chain" id="PRO_5003030670" description="Chemokine interleukin-8-like domain-containing protein" evidence="4">
    <location>
        <begin position="25"/>
        <end position="180"/>
    </location>
</feature>
<evidence type="ECO:0000256" key="1">
    <source>
        <dbReference type="ARBA" id="ARBA00022500"/>
    </source>
</evidence>
<evidence type="ECO:0000259" key="5">
    <source>
        <dbReference type="Pfam" id="PF00048"/>
    </source>
</evidence>
<evidence type="ECO:0000313" key="6">
    <source>
        <dbReference type="EMBL" id="EFB22225.1"/>
    </source>
</evidence>
<feature type="signal peptide" evidence="4">
    <location>
        <begin position="1"/>
        <end position="24"/>
    </location>
</feature>
<protein>
    <recommendedName>
        <fullName evidence="5">Chemokine interleukin-8-like domain-containing protein</fullName>
    </recommendedName>
</protein>
<feature type="region of interest" description="Disordered" evidence="3">
    <location>
        <begin position="66"/>
        <end position="87"/>
    </location>
</feature>
<dbReference type="GO" id="GO:0006955">
    <property type="term" value="P:immune response"/>
    <property type="evidence" value="ECO:0007669"/>
    <property type="project" value="InterPro"/>
</dbReference>
<keyword evidence="2" id="KW-0202">Cytokine</keyword>
<dbReference type="GO" id="GO:0005615">
    <property type="term" value="C:extracellular space"/>
    <property type="evidence" value="ECO:0007669"/>
    <property type="project" value="UniProtKB-KW"/>
</dbReference>
<dbReference type="Gene3D" id="2.40.50.40">
    <property type="match status" value="1"/>
</dbReference>
<dbReference type="InterPro" id="IPR001811">
    <property type="entry name" value="Chemokine_IL8-like_dom"/>
</dbReference>
<organism evidence="6">
    <name type="scientific">Ailuropoda melanoleuca</name>
    <name type="common">Giant panda</name>
    <dbReference type="NCBI Taxonomy" id="9646"/>
    <lineage>
        <taxon>Eukaryota</taxon>
        <taxon>Metazoa</taxon>
        <taxon>Chordata</taxon>
        <taxon>Craniata</taxon>
        <taxon>Vertebrata</taxon>
        <taxon>Euteleostomi</taxon>
        <taxon>Mammalia</taxon>
        <taxon>Eutheria</taxon>
        <taxon>Laurasiatheria</taxon>
        <taxon>Carnivora</taxon>
        <taxon>Caniformia</taxon>
        <taxon>Ursidae</taxon>
        <taxon>Ailuropoda</taxon>
    </lineage>
</organism>